<keyword evidence="2" id="KW-0808">Transferase</keyword>
<name>A0AA51NA15_9BACT</name>
<dbReference type="RefSeq" id="WP_308348131.1">
    <property type="nucleotide sequence ID" value="NZ_CP129971.1"/>
</dbReference>
<dbReference type="InterPro" id="IPR001296">
    <property type="entry name" value="Glyco_trans_1"/>
</dbReference>
<evidence type="ECO:0000259" key="1">
    <source>
        <dbReference type="Pfam" id="PF00534"/>
    </source>
</evidence>
<dbReference type="GO" id="GO:0016757">
    <property type="term" value="F:glycosyltransferase activity"/>
    <property type="evidence" value="ECO:0007669"/>
    <property type="project" value="UniProtKB-KW"/>
</dbReference>
<feature type="domain" description="Glycosyl transferase family 1" evidence="1">
    <location>
        <begin position="194"/>
        <end position="335"/>
    </location>
</feature>
<gene>
    <name evidence="2" type="ORF">QYS49_37600</name>
</gene>
<proteinExistence type="predicted"/>
<accession>A0AA51NA15</accession>
<dbReference type="SUPFAM" id="SSF53756">
    <property type="entry name" value="UDP-Glycosyltransferase/glycogen phosphorylase"/>
    <property type="match status" value="1"/>
</dbReference>
<protein>
    <submittedName>
        <fullName evidence="2">Glycosyltransferase</fullName>
        <ecNumber evidence="2">2.4.-.-</ecNumber>
    </submittedName>
</protein>
<dbReference type="EMBL" id="CP129971">
    <property type="protein sequence ID" value="WMN11214.1"/>
    <property type="molecule type" value="Genomic_DNA"/>
</dbReference>
<evidence type="ECO:0000313" key="2">
    <source>
        <dbReference type="EMBL" id="WMN11214.1"/>
    </source>
</evidence>
<dbReference type="Proteomes" id="UP001230496">
    <property type="component" value="Chromosome"/>
</dbReference>
<evidence type="ECO:0000313" key="3">
    <source>
        <dbReference type="Proteomes" id="UP001230496"/>
    </source>
</evidence>
<sequence length="376" mass="43934">MDDKIKILIASVLKPADDVRSCYKIGQSLAQTNKYEVNIIGFNSKKKAKHQNIFLFPIFKFKRNSFKRLLAPFSILKIYLQLKPKLILVNTPELLWVMFLIRILFGTKIIYDIQENYGLNIKQNQIYRGIAKSLALLYIRINENLSKHFIDGFILAENIYEKQLKFIHKKPYIKLLNKSTEEIQKGTNPIKFTKSDSLKFIYSGTIGKEYGTIEAIEFCKKLYNINSKITLTIIGYSTNIQYLKLVKEAIRNDVYIQLKTDEKPIPQSEIITEINNSDIAILPYQLNPNISGRFPTKIYDYLALRKPMVIPPHTQWKAYLDQYQAGICTEFNNPDIESFMQELSSTTFYKKHPKDEIQWNTQETLLIEFIKKILSK</sequence>
<dbReference type="Gene3D" id="3.40.50.2000">
    <property type="entry name" value="Glycogen Phosphorylase B"/>
    <property type="match status" value="1"/>
</dbReference>
<dbReference type="KEGG" id="msaa:QYS49_37600"/>
<keyword evidence="2" id="KW-0328">Glycosyltransferase</keyword>
<organism evidence="2 3">
    <name type="scientific">Marivirga salinarum</name>
    <dbReference type="NCBI Taxonomy" id="3059078"/>
    <lineage>
        <taxon>Bacteria</taxon>
        <taxon>Pseudomonadati</taxon>
        <taxon>Bacteroidota</taxon>
        <taxon>Cytophagia</taxon>
        <taxon>Cytophagales</taxon>
        <taxon>Marivirgaceae</taxon>
        <taxon>Marivirga</taxon>
    </lineage>
</organism>
<dbReference type="Pfam" id="PF00534">
    <property type="entry name" value="Glycos_transf_1"/>
    <property type="match status" value="1"/>
</dbReference>
<dbReference type="EC" id="2.4.-.-" evidence="2"/>
<keyword evidence="3" id="KW-1185">Reference proteome</keyword>
<reference evidence="2 3" key="1">
    <citation type="submission" date="2023-08" db="EMBL/GenBank/DDBJ databases">
        <title>Comparative genomics and taxonomic characterization of three novel marine species of genus Marivirga.</title>
        <authorList>
            <person name="Muhammad N."/>
            <person name="Kim S.-G."/>
        </authorList>
    </citation>
    <scope>NUCLEOTIDE SEQUENCE [LARGE SCALE GENOMIC DNA]</scope>
    <source>
        <strain evidence="2 3">BDSF4-3</strain>
    </source>
</reference>
<dbReference type="AlphaFoldDB" id="A0AA51NA15"/>